<dbReference type="InterPro" id="IPR027417">
    <property type="entry name" value="P-loop_NTPase"/>
</dbReference>
<keyword evidence="2" id="KW-0547">Nucleotide-binding</keyword>
<protein>
    <submittedName>
        <fullName evidence="5">ATP-binding cassette domain-containing protein</fullName>
    </submittedName>
</protein>
<accession>A0A972H664</accession>
<dbReference type="PANTHER" id="PTHR43423:SF1">
    <property type="entry name" value="ABC TRANSPORTER I FAMILY MEMBER 17"/>
    <property type="match status" value="1"/>
</dbReference>
<dbReference type="GO" id="GO:0005524">
    <property type="term" value="F:ATP binding"/>
    <property type="evidence" value="ECO:0007669"/>
    <property type="project" value="UniProtKB-KW"/>
</dbReference>
<sequence>MGVFLIGGKSVSEIAILELDCLQKSIFQEKQRTLFEGITSTITEPSIIAVLGVSGQGKSTLLRILGMLDSADTGTVRYRGRLSTAWRPQDWRMKVSYVAQLSVMLTGSVEDNLRAASFIHHQPFDSKSATELMAKVGLGNMDWKKQAADLSGGEKQRVALVRSMLLRPEVLLLDEITASLDLQSKQAVEEMLLGWQSKEEGTIIWVTHDLEQARQTSDRIWFMGEQTLLEQNDTVDFFANPQSAVAQQFLQITREEAK</sequence>
<evidence type="ECO:0000256" key="2">
    <source>
        <dbReference type="ARBA" id="ARBA00022741"/>
    </source>
</evidence>
<name>A0A972H664_9BACL</name>
<dbReference type="SMART" id="SM00382">
    <property type="entry name" value="AAA"/>
    <property type="match status" value="1"/>
</dbReference>
<gene>
    <name evidence="5" type="ORF">GC093_28145</name>
</gene>
<organism evidence="5 6">
    <name type="scientific">Paenibacillus foliorum</name>
    <dbReference type="NCBI Taxonomy" id="2654974"/>
    <lineage>
        <taxon>Bacteria</taxon>
        <taxon>Bacillati</taxon>
        <taxon>Bacillota</taxon>
        <taxon>Bacilli</taxon>
        <taxon>Bacillales</taxon>
        <taxon>Paenibacillaceae</taxon>
        <taxon>Paenibacillus</taxon>
    </lineage>
</organism>
<dbReference type="SUPFAM" id="SSF52540">
    <property type="entry name" value="P-loop containing nucleoside triphosphate hydrolases"/>
    <property type="match status" value="1"/>
</dbReference>
<dbReference type="EMBL" id="WHOD01000105">
    <property type="protein sequence ID" value="NOU97066.1"/>
    <property type="molecule type" value="Genomic_DNA"/>
</dbReference>
<dbReference type="AlphaFoldDB" id="A0A972H664"/>
<evidence type="ECO:0000256" key="1">
    <source>
        <dbReference type="ARBA" id="ARBA00022448"/>
    </source>
</evidence>
<dbReference type="PANTHER" id="PTHR43423">
    <property type="entry name" value="ABC TRANSPORTER I FAMILY MEMBER 17"/>
    <property type="match status" value="1"/>
</dbReference>
<dbReference type="Proteomes" id="UP000641588">
    <property type="component" value="Unassembled WGS sequence"/>
</dbReference>
<evidence type="ECO:0000256" key="3">
    <source>
        <dbReference type="ARBA" id="ARBA00022840"/>
    </source>
</evidence>
<dbReference type="Pfam" id="PF00005">
    <property type="entry name" value="ABC_tran"/>
    <property type="match status" value="1"/>
</dbReference>
<reference evidence="5" key="1">
    <citation type="submission" date="2019-10" db="EMBL/GenBank/DDBJ databases">
        <title>Description of Paenibacillus glebae sp. nov.</title>
        <authorList>
            <person name="Carlier A."/>
            <person name="Qi S."/>
        </authorList>
    </citation>
    <scope>NUCLEOTIDE SEQUENCE</scope>
    <source>
        <strain evidence="5">LMG 31456</strain>
    </source>
</reference>
<dbReference type="PROSITE" id="PS50893">
    <property type="entry name" value="ABC_TRANSPORTER_2"/>
    <property type="match status" value="1"/>
</dbReference>
<dbReference type="InterPro" id="IPR003593">
    <property type="entry name" value="AAA+_ATPase"/>
</dbReference>
<dbReference type="GO" id="GO:0016887">
    <property type="term" value="F:ATP hydrolysis activity"/>
    <property type="evidence" value="ECO:0007669"/>
    <property type="project" value="InterPro"/>
</dbReference>
<evidence type="ECO:0000313" key="5">
    <source>
        <dbReference type="EMBL" id="NOU97066.1"/>
    </source>
</evidence>
<feature type="domain" description="ABC transporter" evidence="4">
    <location>
        <begin position="17"/>
        <end position="250"/>
    </location>
</feature>
<dbReference type="Gene3D" id="3.40.50.300">
    <property type="entry name" value="P-loop containing nucleotide triphosphate hydrolases"/>
    <property type="match status" value="1"/>
</dbReference>
<keyword evidence="6" id="KW-1185">Reference proteome</keyword>
<dbReference type="InterPro" id="IPR003439">
    <property type="entry name" value="ABC_transporter-like_ATP-bd"/>
</dbReference>
<keyword evidence="3 5" id="KW-0067">ATP-binding</keyword>
<comment type="caution">
    <text evidence="5">The sequence shown here is derived from an EMBL/GenBank/DDBJ whole genome shotgun (WGS) entry which is preliminary data.</text>
</comment>
<evidence type="ECO:0000259" key="4">
    <source>
        <dbReference type="PROSITE" id="PS50893"/>
    </source>
</evidence>
<dbReference type="InterPro" id="IPR017871">
    <property type="entry name" value="ABC_transporter-like_CS"/>
</dbReference>
<proteinExistence type="predicted"/>
<evidence type="ECO:0000313" key="6">
    <source>
        <dbReference type="Proteomes" id="UP000641588"/>
    </source>
</evidence>
<dbReference type="PROSITE" id="PS00211">
    <property type="entry name" value="ABC_TRANSPORTER_1"/>
    <property type="match status" value="1"/>
</dbReference>
<keyword evidence="1" id="KW-0813">Transport</keyword>